<dbReference type="Gene3D" id="3.40.640.10">
    <property type="entry name" value="Type I PLP-dependent aspartate aminotransferase-like (Major domain)"/>
    <property type="match status" value="1"/>
</dbReference>
<dbReference type="GO" id="GO:0004838">
    <property type="term" value="F:L-tyrosine-2-oxoglutarate transaminase activity"/>
    <property type="evidence" value="ECO:0007669"/>
    <property type="project" value="TreeGrafter"/>
</dbReference>
<dbReference type="RefSeq" id="WP_012213026.1">
    <property type="nucleotide sequence ID" value="NC_010084.1"/>
</dbReference>
<gene>
    <name evidence="9" type="primary">aspC</name>
    <name evidence="9" type="ordered locus">BMULJ_02192</name>
</gene>
<keyword evidence="5 7" id="KW-0808">Transferase</keyword>
<evidence type="ECO:0000313" key="10">
    <source>
        <dbReference type="Proteomes" id="UP000008815"/>
    </source>
</evidence>
<keyword evidence="6" id="KW-0663">Pyridoxal phosphate</keyword>
<evidence type="ECO:0000256" key="5">
    <source>
        <dbReference type="ARBA" id="ARBA00022679"/>
    </source>
</evidence>
<dbReference type="Pfam" id="PF00155">
    <property type="entry name" value="Aminotran_1_2"/>
    <property type="match status" value="1"/>
</dbReference>
<dbReference type="KEGG" id="bmj:BMULJ_02192"/>
<dbReference type="CDD" id="cd00609">
    <property type="entry name" value="AAT_like"/>
    <property type="match status" value="1"/>
</dbReference>
<proteinExistence type="inferred from homology"/>
<accession>A0A0H3KGN7</accession>
<dbReference type="STRING" id="395019.BMULJ_02192"/>
<dbReference type="PRINTS" id="PR00799">
    <property type="entry name" value="TRANSAMINASE"/>
</dbReference>
<dbReference type="PROSITE" id="PS00105">
    <property type="entry name" value="AA_TRANSFER_CLASS_1"/>
    <property type="match status" value="1"/>
</dbReference>
<evidence type="ECO:0000313" key="9">
    <source>
        <dbReference type="EMBL" id="BAG44093.1"/>
    </source>
</evidence>
<comment type="similarity">
    <text evidence="2 7">Belongs to the class-I pyridoxal-phosphate-dependent aminotransferase family.</text>
</comment>
<dbReference type="InterPro" id="IPR015421">
    <property type="entry name" value="PyrdxlP-dep_Trfase_major"/>
</dbReference>
<dbReference type="GO" id="GO:0042802">
    <property type="term" value="F:identical protein binding"/>
    <property type="evidence" value="ECO:0007669"/>
    <property type="project" value="TreeGrafter"/>
</dbReference>
<dbReference type="NCBIfam" id="NF006719">
    <property type="entry name" value="PRK09257.1"/>
    <property type="match status" value="1"/>
</dbReference>
<dbReference type="Proteomes" id="UP000008815">
    <property type="component" value="Chromosome 1"/>
</dbReference>
<dbReference type="GO" id="GO:0030170">
    <property type="term" value="F:pyridoxal phosphate binding"/>
    <property type="evidence" value="ECO:0007669"/>
    <property type="project" value="InterPro"/>
</dbReference>
<dbReference type="KEGG" id="bmu:Bmul_1066"/>
<evidence type="ECO:0000256" key="4">
    <source>
        <dbReference type="ARBA" id="ARBA00022576"/>
    </source>
</evidence>
<organism evidence="9 10">
    <name type="scientific">Burkholderia multivorans (strain ATCC 17616 / 249)</name>
    <dbReference type="NCBI Taxonomy" id="395019"/>
    <lineage>
        <taxon>Bacteria</taxon>
        <taxon>Pseudomonadati</taxon>
        <taxon>Pseudomonadota</taxon>
        <taxon>Betaproteobacteria</taxon>
        <taxon>Burkholderiales</taxon>
        <taxon>Burkholderiaceae</taxon>
        <taxon>Burkholderia</taxon>
        <taxon>Burkholderia cepacia complex</taxon>
    </lineage>
</organism>
<evidence type="ECO:0000256" key="3">
    <source>
        <dbReference type="ARBA" id="ARBA00011738"/>
    </source>
</evidence>
<dbReference type="InterPro" id="IPR015424">
    <property type="entry name" value="PyrdxlP-dep_Trfase"/>
</dbReference>
<dbReference type="InterPro" id="IPR004838">
    <property type="entry name" value="NHTrfase_class1_PyrdxlP-BS"/>
</dbReference>
<dbReference type="InterPro" id="IPR004839">
    <property type="entry name" value="Aminotransferase_I/II_large"/>
</dbReference>
<dbReference type="Gene3D" id="3.90.1150.10">
    <property type="entry name" value="Aspartate Aminotransferase, domain 1"/>
    <property type="match status" value="1"/>
</dbReference>
<sequence>MSLFSAVQLAPRDPILGLNEAFNADTRPTKVNLGVGVYTNEDGKIPLLRAVREAEKARVDAGLPRGYLPIDGIAAYDAAVQKLLLGNDSPLIAAGRVVTAQALGGTGALKIGADFLRTVNPNVKVAISDPSWENHRALFEAAGFEVVAYPYYDAATNGVNFEGMLSALNGYAPGTIVVLHACCHNPTGVDLTEAQWQQVVDVVKARNLVPFLDIAYQGFGESIEADAAAVRLFAATDLNAFVSSSFSKSFSLYGERVGALSIITSSKDEAARVLSQLKRVIRTNYSNPPTHGGAVVAAVLASPELHAAWVQELGEMRDRIRAMRNGLVERLKASGVDRDFSFINAQRGMFSYSGLTAAQVDRLREEFGIYAVATGRICVAALNTRNLDVVANAVAAVLK</sequence>
<dbReference type="EMBL" id="AP009385">
    <property type="protein sequence ID" value="BAG44093.1"/>
    <property type="molecule type" value="Genomic_DNA"/>
</dbReference>
<dbReference type="FunFam" id="3.40.640.10:FF:000015">
    <property type="entry name" value="Aspartate aminotransferase"/>
    <property type="match status" value="1"/>
</dbReference>
<dbReference type="InterPro" id="IPR015422">
    <property type="entry name" value="PyrdxlP-dep_Trfase_small"/>
</dbReference>
<dbReference type="SUPFAM" id="SSF53383">
    <property type="entry name" value="PLP-dependent transferases"/>
    <property type="match status" value="1"/>
</dbReference>
<dbReference type="PANTHER" id="PTHR11879">
    <property type="entry name" value="ASPARTATE AMINOTRANSFERASE"/>
    <property type="match status" value="1"/>
</dbReference>
<dbReference type="InterPro" id="IPR000796">
    <property type="entry name" value="Asp_trans"/>
</dbReference>
<dbReference type="FunFam" id="3.90.1150.10:FF:000001">
    <property type="entry name" value="Aspartate aminotransferase"/>
    <property type="match status" value="1"/>
</dbReference>
<keyword evidence="10" id="KW-1185">Reference proteome</keyword>
<dbReference type="PANTHER" id="PTHR11879:SF37">
    <property type="entry name" value="AROMATIC-AMINO-ACID AMINOTRANSFERASE"/>
    <property type="match status" value="1"/>
</dbReference>
<evidence type="ECO:0000256" key="1">
    <source>
        <dbReference type="ARBA" id="ARBA00001933"/>
    </source>
</evidence>
<evidence type="ECO:0000256" key="7">
    <source>
        <dbReference type="RuleBase" id="RU000481"/>
    </source>
</evidence>
<dbReference type="EC" id="2.6.1.-" evidence="7"/>
<evidence type="ECO:0000259" key="8">
    <source>
        <dbReference type="Pfam" id="PF00155"/>
    </source>
</evidence>
<evidence type="ECO:0000256" key="2">
    <source>
        <dbReference type="ARBA" id="ARBA00007441"/>
    </source>
</evidence>
<reference evidence="9 10" key="1">
    <citation type="submission" date="2007-04" db="EMBL/GenBank/DDBJ databases">
        <title>Complete genome sequence of Burkholderia multivorans ATCC 17616.</title>
        <authorList>
            <person name="Ohtsubo Y."/>
            <person name="Yamashita A."/>
            <person name="Kurokawa K."/>
            <person name="Takami H."/>
            <person name="Yuhara S."/>
            <person name="Nishiyama E."/>
            <person name="Endo R."/>
            <person name="Miyazaki R."/>
            <person name="Ono A."/>
            <person name="Yano K."/>
            <person name="Ito M."/>
            <person name="Sota M."/>
            <person name="Yuji N."/>
            <person name="Hattori M."/>
            <person name="Tsuda M."/>
        </authorList>
    </citation>
    <scope>NUCLEOTIDE SEQUENCE [LARGE SCALE GENOMIC DNA]</scope>
    <source>
        <strain evidence="10">ATCC 17616 / 249</strain>
    </source>
</reference>
<comment type="cofactor">
    <cofactor evidence="1 7">
        <name>pyridoxal 5'-phosphate</name>
        <dbReference type="ChEBI" id="CHEBI:597326"/>
    </cofactor>
</comment>
<dbReference type="GO" id="GO:0005829">
    <property type="term" value="C:cytosol"/>
    <property type="evidence" value="ECO:0007669"/>
    <property type="project" value="TreeGrafter"/>
</dbReference>
<keyword evidence="4 7" id="KW-0032">Aminotransferase</keyword>
<dbReference type="eggNOG" id="COG1448">
    <property type="taxonomic scope" value="Bacteria"/>
</dbReference>
<evidence type="ECO:0000256" key="6">
    <source>
        <dbReference type="ARBA" id="ARBA00022898"/>
    </source>
</evidence>
<dbReference type="AlphaFoldDB" id="A0A0H3KGN7"/>
<protein>
    <recommendedName>
        <fullName evidence="7">Aminotransferase</fullName>
        <ecNumber evidence="7">2.6.1.-</ecNumber>
    </recommendedName>
</protein>
<comment type="subunit">
    <text evidence="3">Homodimer.</text>
</comment>
<dbReference type="GO" id="GO:0033585">
    <property type="term" value="P:L-phenylalanine biosynthetic process from chorismate via phenylpyruvate"/>
    <property type="evidence" value="ECO:0007669"/>
    <property type="project" value="TreeGrafter"/>
</dbReference>
<dbReference type="HOGENOM" id="CLU_032440_1_2_4"/>
<name>A0A0H3KGN7_BURM1</name>
<feature type="domain" description="Aminotransferase class I/classII large" evidence="8">
    <location>
        <begin position="29"/>
        <end position="393"/>
    </location>
</feature>